<evidence type="ECO:0000313" key="1">
    <source>
        <dbReference type="EMBL" id="AEB95035.1"/>
    </source>
</evidence>
<reference evidence="1 2" key="1">
    <citation type="journal article" date="2011" name="J. Bacteriol.">
        <title>Complete genome sequence of Metallosphaera cuprina, a metal sulfide-oxidizing archaeon from a hot spring.</title>
        <authorList>
            <person name="Liu L.J."/>
            <person name="You X.Y."/>
            <person name="Zheng H."/>
            <person name="Wang S."/>
            <person name="Jiang C.Y."/>
            <person name="Liu S.J."/>
        </authorList>
    </citation>
    <scope>NUCLEOTIDE SEQUENCE [LARGE SCALE GENOMIC DNA]</scope>
    <source>
        <strain evidence="1 2">Ar-4</strain>
    </source>
</reference>
<dbReference type="PATRIC" id="fig|1006006.8.peg.927"/>
<dbReference type="Proteomes" id="UP000007812">
    <property type="component" value="Chromosome"/>
</dbReference>
<dbReference type="KEGG" id="mcn:Mcup_0930"/>
<dbReference type="EMBL" id="CP002656">
    <property type="protein sequence ID" value="AEB95035.1"/>
    <property type="molecule type" value="Genomic_DNA"/>
</dbReference>
<dbReference type="AlphaFoldDB" id="F4G2I7"/>
<evidence type="ECO:0000313" key="2">
    <source>
        <dbReference type="Proteomes" id="UP000007812"/>
    </source>
</evidence>
<accession>F4G2I7</accession>
<dbReference type="HOGENOM" id="CLU_3338399_0_0_2"/>
<keyword evidence="2" id="KW-1185">Reference proteome</keyword>
<dbReference type="STRING" id="1006006.Mcup_0930"/>
<sequence>MIDKLNKKDIYATLFDNIPVNGLNSQIVNADRRISFG</sequence>
<organism evidence="1 2">
    <name type="scientific">Metallosphaera cuprina (strain Ar-4)</name>
    <dbReference type="NCBI Taxonomy" id="1006006"/>
    <lineage>
        <taxon>Archaea</taxon>
        <taxon>Thermoproteota</taxon>
        <taxon>Thermoprotei</taxon>
        <taxon>Sulfolobales</taxon>
        <taxon>Sulfolobaceae</taxon>
        <taxon>Metallosphaera</taxon>
    </lineage>
</organism>
<gene>
    <name evidence="1" type="ordered locus">Mcup_0930</name>
</gene>
<name>F4G2I7_METCR</name>
<proteinExistence type="predicted"/>
<protein>
    <submittedName>
        <fullName evidence="1">Uncharacterized protein</fullName>
    </submittedName>
</protein>